<gene>
    <name evidence="1" type="ORF">EHQ58_10000</name>
</gene>
<dbReference type="Proteomes" id="UP000297693">
    <property type="component" value="Unassembled WGS sequence"/>
</dbReference>
<reference evidence="1" key="1">
    <citation type="journal article" date="2019" name="PLoS Negl. Trop. Dis.">
        <title>Revisiting the worldwide diversity of Leptospira species in the environment.</title>
        <authorList>
            <person name="Vincent A.T."/>
            <person name="Schiettekatte O."/>
            <person name="Bourhy P."/>
            <person name="Veyrier F.J."/>
            <person name="Picardeau M."/>
        </authorList>
    </citation>
    <scope>NUCLEOTIDE SEQUENCE [LARGE SCALE GENOMIC DNA]</scope>
    <source>
        <strain evidence="1">201702476</strain>
    </source>
</reference>
<dbReference type="AlphaFoldDB" id="A0A4V3JR82"/>
<name>A0A4V3JR82_9LEPT</name>
<dbReference type="RefSeq" id="WP_135623766.1">
    <property type="nucleotide sequence ID" value="NZ_RQGD01000029.1"/>
</dbReference>
<comment type="caution">
    <text evidence="1">The sequence shown here is derived from an EMBL/GenBank/DDBJ whole genome shotgun (WGS) entry which is preliminary data.</text>
</comment>
<evidence type="ECO:0000313" key="2">
    <source>
        <dbReference type="Proteomes" id="UP000297693"/>
    </source>
</evidence>
<dbReference type="OrthoDB" id="5185189at2"/>
<protein>
    <submittedName>
        <fullName evidence="1">Uncharacterized protein</fullName>
    </submittedName>
</protein>
<organism evidence="1 2">
    <name type="scientific">Leptospira ognonensis</name>
    <dbReference type="NCBI Taxonomy" id="2484945"/>
    <lineage>
        <taxon>Bacteria</taxon>
        <taxon>Pseudomonadati</taxon>
        <taxon>Spirochaetota</taxon>
        <taxon>Spirochaetia</taxon>
        <taxon>Leptospirales</taxon>
        <taxon>Leptospiraceae</taxon>
        <taxon>Leptospira</taxon>
    </lineage>
</organism>
<keyword evidence="2" id="KW-1185">Reference proteome</keyword>
<sequence>MKISLDEFKNKINTVVNLPINLAWQGYGSAIFLELGTIQDFKGLRQNHKKGESCIQIEWDWRVEYKTKVLFGSSNQIPEIGDGIKKLIGTSIK</sequence>
<dbReference type="EMBL" id="RQGD01000029">
    <property type="protein sequence ID" value="TGL59005.1"/>
    <property type="molecule type" value="Genomic_DNA"/>
</dbReference>
<proteinExistence type="predicted"/>
<accession>A0A4V3JR82</accession>
<evidence type="ECO:0000313" key="1">
    <source>
        <dbReference type="EMBL" id="TGL59005.1"/>
    </source>
</evidence>